<gene>
    <name evidence="2" type="ORF">R1flu_022496</name>
</gene>
<evidence type="ECO:0000313" key="2">
    <source>
        <dbReference type="EMBL" id="KAL2610804.1"/>
    </source>
</evidence>
<organism evidence="2 3">
    <name type="scientific">Riccia fluitans</name>
    <dbReference type="NCBI Taxonomy" id="41844"/>
    <lineage>
        <taxon>Eukaryota</taxon>
        <taxon>Viridiplantae</taxon>
        <taxon>Streptophyta</taxon>
        <taxon>Embryophyta</taxon>
        <taxon>Marchantiophyta</taxon>
        <taxon>Marchantiopsida</taxon>
        <taxon>Marchantiidae</taxon>
        <taxon>Marchantiales</taxon>
        <taxon>Ricciaceae</taxon>
        <taxon>Riccia</taxon>
    </lineage>
</organism>
<dbReference type="Proteomes" id="UP001605036">
    <property type="component" value="Unassembled WGS sequence"/>
</dbReference>
<name>A0ABD1XPD8_9MARC</name>
<keyword evidence="3" id="KW-1185">Reference proteome</keyword>
<comment type="caution">
    <text evidence="2">The sequence shown here is derived from an EMBL/GenBank/DDBJ whole genome shotgun (WGS) entry which is preliminary data.</text>
</comment>
<evidence type="ECO:0000256" key="1">
    <source>
        <dbReference type="SAM" id="MobiDB-lite"/>
    </source>
</evidence>
<feature type="region of interest" description="Disordered" evidence="1">
    <location>
        <begin position="1"/>
        <end position="27"/>
    </location>
</feature>
<dbReference type="AlphaFoldDB" id="A0ABD1XPD8"/>
<proteinExistence type="predicted"/>
<feature type="compositionally biased region" description="Basic residues" evidence="1">
    <location>
        <begin position="1"/>
        <end position="10"/>
    </location>
</feature>
<accession>A0ABD1XPD8</accession>
<dbReference type="EMBL" id="JBHFFA010000007">
    <property type="protein sequence ID" value="KAL2610804.1"/>
    <property type="molecule type" value="Genomic_DNA"/>
</dbReference>
<evidence type="ECO:0000313" key="3">
    <source>
        <dbReference type="Proteomes" id="UP001605036"/>
    </source>
</evidence>
<protein>
    <submittedName>
        <fullName evidence="2">Uncharacterized protein</fullName>
    </submittedName>
</protein>
<reference evidence="2 3" key="1">
    <citation type="submission" date="2024-09" db="EMBL/GenBank/DDBJ databases">
        <title>Chromosome-scale assembly of Riccia fluitans.</title>
        <authorList>
            <person name="Paukszto L."/>
            <person name="Sawicki J."/>
            <person name="Karawczyk K."/>
            <person name="Piernik-Szablinska J."/>
            <person name="Szczecinska M."/>
            <person name="Mazdziarz M."/>
        </authorList>
    </citation>
    <scope>NUCLEOTIDE SEQUENCE [LARGE SCALE GENOMIC DNA]</scope>
    <source>
        <strain evidence="2">Rf_01</strain>
        <tissue evidence="2">Aerial parts of the thallus</tissue>
    </source>
</reference>
<sequence length="92" mass="10387">MSGIRQRNRKQIQSDVLPEDPPSQHRRCATSPIIELPPDEAMETIDRLVQCEETENGDDANIKKIPTLQSMAIQPVVPIGPYSAAQSTYHWF</sequence>